<dbReference type="AlphaFoldDB" id="A0A1M4MIR9"/>
<dbReference type="EMBL" id="FMID01000018">
    <property type="protein sequence ID" value="SCL74831.1"/>
    <property type="molecule type" value="Genomic_DNA"/>
</dbReference>
<proteinExistence type="predicted"/>
<dbReference type="SUPFAM" id="SSF143870">
    <property type="entry name" value="PF0523-like"/>
    <property type="match status" value="1"/>
</dbReference>
<organism evidence="1 2">
    <name type="scientific">Methanoculleus chikugoensis</name>
    <dbReference type="NCBI Taxonomy" id="118126"/>
    <lineage>
        <taxon>Archaea</taxon>
        <taxon>Methanobacteriati</taxon>
        <taxon>Methanobacteriota</taxon>
        <taxon>Stenosarchaea group</taxon>
        <taxon>Methanomicrobia</taxon>
        <taxon>Methanomicrobiales</taxon>
        <taxon>Methanomicrobiaceae</taxon>
        <taxon>Methanoculleus</taxon>
    </lineage>
</organism>
<dbReference type="NCBIfam" id="NF011465">
    <property type="entry name" value="PRK14886.1-1"/>
    <property type="match status" value="1"/>
</dbReference>
<evidence type="ECO:0000313" key="1">
    <source>
        <dbReference type="EMBL" id="SCL74831.1"/>
    </source>
</evidence>
<protein>
    <submittedName>
        <fullName evidence="1">KEOPS complex Cgi121-like subunit</fullName>
    </submittedName>
</protein>
<dbReference type="Gene3D" id="3.30.2380.10">
    <property type="entry name" value="CGI121/TPRKB"/>
    <property type="match status" value="1"/>
</dbReference>
<dbReference type="Proteomes" id="UP000184671">
    <property type="component" value="Unassembled WGS sequence"/>
</dbReference>
<dbReference type="InterPro" id="IPR016799">
    <property type="entry name" value="UCP022062"/>
</dbReference>
<dbReference type="OrthoDB" id="69587at2157"/>
<gene>
    <name evidence="1" type="ORF">L21_0715</name>
</gene>
<dbReference type="InterPro" id="IPR036504">
    <property type="entry name" value="CGI121/TPRKB_sf"/>
</dbReference>
<accession>A0A1M4MIR9</accession>
<evidence type="ECO:0000313" key="2">
    <source>
        <dbReference type="Proteomes" id="UP000184671"/>
    </source>
</evidence>
<dbReference type="STRING" id="118126.L21_0715"/>
<name>A0A1M4MIR9_9EURY</name>
<reference evidence="1 2" key="1">
    <citation type="submission" date="2016-08" db="EMBL/GenBank/DDBJ databases">
        <authorList>
            <person name="Seilhamer J.J."/>
        </authorList>
    </citation>
    <scope>NUCLEOTIDE SEQUENCE [LARGE SCALE GENOMIC DNA]</scope>
    <source>
        <strain evidence="1">L21-II-0</strain>
    </source>
</reference>
<dbReference type="PIRSF" id="PIRSF022062">
    <property type="entry name" value="UCP022062"/>
    <property type="match status" value="1"/>
</dbReference>
<sequence length="175" mass="19566">MNMTEIPCEIYRAVFTVDDNAAFLQEIRAIADEFETHIILFDADRLTGREHVEAALRHARRSWAGGEAIANSLEMEALLYAAGTRQCQVASSFGIHPGENRSYVAVCPPAPGVRDRLAGLVKIVRDEQGEEEIDPKKRALLADLFSITPEEVAVVGEDRFRELVIERVALLDIYR</sequence>